<keyword evidence="1" id="KW-0472">Membrane</keyword>
<dbReference type="Proteomes" id="UP000239485">
    <property type="component" value="Unassembled WGS sequence"/>
</dbReference>
<evidence type="ECO:0000256" key="1">
    <source>
        <dbReference type="SAM" id="Phobius"/>
    </source>
</evidence>
<reference evidence="3 4" key="1">
    <citation type="submission" date="2018-02" db="EMBL/GenBank/DDBJ databases">
        <title>Genomic Encyclopedia of Archaeal and Bacterial Type Strains, Phase II (KMG-II): from individual species to whole genera.</title>
        <authorList>
            <person name="Goeker M."/>
        </authorList>
    </citation>
    <scope>NUCLEOTIDE SEQUENCE [LARGE SCALE GENOMIC DNA]</scope>
    <source>
        <strain evidence="3 4">DSM 22857</strain>
    </source>
</reference>
<accession>A0A2S6ICU3</accession>
<dbReference type="Pfam" id="PF07811">
    <property type="entry name" value="TadE"/>
    <property type="match status" value="1"/>
</dbReference>
<dbReference type="OrthoDB" id="3254574at2"/>
<keyword evidence="1" id="KW-0812">Transmembrane</keyword>
<comment type="caution">
    <text evidence="3">The sequence shown here is derived from an EMBL/GenBank/DDBJ whole genome shotgun (WGS) entry which is preliminary data.</text>
</comment>
<dbReference type="EMBL" id="PTJD01000018">
    <property type="protein sequence ID" value="PPK92017.1"/>
    <property type="molecule type" value="Genomic_DNA"/>
</dbReference>
<gene>
    <name evidence="3" type="ORF">CLV92_11861</name>
</gene>
<evidence type="ECO:0000313" key="3">
    <source>
        <dbReference type="EMBL" id="PPK92017.1"/>
    </source>
</evidence>
<dbReference type="InterPro" id="IPR012495">
    <property type="entry name" value="TadE-like_dom"/>
</dbReference>
<feature type="transmembrane region" description="Helical" evidence="1">
    <location>
        <begin position="20"/>
        <end position="45"/>
    </location>
</feature>
<evidence type="ECO:0000313" key="4">
    <source>
        <dbReference type="Proteomes" id="UP000239485"/>
    </source>
</evidence>
<organism evidence="3 4">
    <name type="scientific">Kineococcus xinjiangensis</name>
    <dbReference type="NCBI Taxonomy" id="512762"/>
    <lineage>
        <taxon>Bacteria</taxon>
        <taxon>Bacillati</taxon>
        <taxon>Actinomycetota</taxon>
        <taxon>Actinomycetes</taxon>
        <taxon>Kineosporiales</taxon>
        <taxon>Kineosporiaceae</taxon>
        <taxon>Kineococcus</taxon>
    </lineage>
</organism>
<name>A0A2S6ICU3_9ACTN</name>
<dbReference type="RefSeq" id="WP_104435469.1">
    <property type="nucleotide sequence ID" value="NZ_PTJD01000018.1"/>
</dbReference>
<keyword evidence="4" id="KW-1185">Reference proteome</keyword>
<sequence length="146" mass="14630">MSRSGRSADGGSSAVDGGSAVAEFAAVGALLTLLFLLVLQVALVLHVRATAADCASEGARFGALVGSSPEAGAERARQLLRTSLSARYAGEVTAAVVEVEGAAVVQVRVRAPLPVVGLLGAGRGLDVRGHALLEEALLEEALVEGS</sequence>
<feature type="domain" description="TadE-like" evidence="2">
    <location>
        <begin position="18"/>
        <end position="60"/>
    </location>
</feature>
<proteinExistence type="predicted"/>
<protein>
    <submittedName>
        <fullName evidence="3">TadE-like protein</fullName>
    </submittedName>
</protein>
<evidence type="ECO:0000259" key="2">
    <source>
        <dbReference type="Pfam" id="PF07811"/>
    </source>
</evidence>
<keyword evidence="1" id="KW-1133">Transmembrane helix</keyword>
<dbReference type="AlphaFoldDB" id="A0A2S6ICU3"/>